<dbReference type="EMBL" id="PZQS01000011">
    <property type="protein sequence ID" value="PVD22216.1"/>
    <property type="molecule type" value="Genomic_DNA"/>
</dbReference>
<protein>
    <submittedName>
        <fullName evidence="2">Uncharacterized protein</fullName>
    </submittedName>
</protein>
<dbReference type="OrthoDB" id="6204564at2759"/>
<comment type="caution">
    <text evidence="2">The sequence shown here is derived from an EMBL/GenBank/DDBJ whole genome shotgun (WGS) entry which is preliminary data.</text>
</comment>
<accession>A0A2T7NM32</accession>
<evidence type="ECO:0000313" key="2">
    <source>
        <dbReference type="EMBL" id="PVD22216.1"/>
    </source>
</evidence>
<dbReference type="AlphaFoldDB" id="A0A2T7NM32"/>
<feature type="signal peptide" evidence="1">
    <location>
        <begin position="1"/>
        <end position="15"/>
    </location>
</feature>
<evidence type="ECO:0000256" key="1">
    <source>
        <dbReference type="SAM" id="SignalP"/>
    </source>
</evidence>
<feature type="chain" id="PRO_5015407434" evidence="1">
    <location>
        <begin position="16"/>
        <end position="223"/>
    </location>
</feature>
<dbReference type="Proteomes" id="UP000245119">
    <property type="component" value="Linkage Group LG11"/>
</dbReference>
<keyword evidence="3" id="KW-1185">Reference proteome</keyword>
<keyword evidence="1" id="KW-0732">Signal</keyword>
<organism evidence="2 3">
    <name type="scientific">Pomacea canaliculata</name>
    <name type="common">Golden apple snail</name>
    <dbReference type="NCBI Taxonomy" id="400727"/>
    <lineage>
        <taxon>Eukaryota</taxon>
        <taxon>Metazoa</taxon>
        <taxon>Spiralia</taxon>
        <taxon>Lophotrochozoa</taxon>
        <taxon>Mollusca</taxon>
        <taxon>Gastropoda</taxon>
        <taxon>Caenogastropoda</taxon>
        <taxon>Architaenioglossa</taxon>
        <taxon>Ampullarioidea</taxon>
        <taxon>Ampullariidae</taxon>
        <taxon>Pomacea</taxon>
    </lineage>
</organism>
<name>A0A2T7NM32_POMCA</name>
<evidence type="ECO:0000313" key="3">
    <source>
        <dbReference type="Proteomes" id="UP000245119"/>
    </source>
</evidence>
<gene>
    <name evidence="2" type="ORF">C0Q70_18022</name>
</gene>
<sequence>MMMLLLLSFVAMAMAQNLVLDRVEGYSVEYDDQHNIVLLVGSTACYIVEATDARWDPIVRSREELHAAALGIIRVIESNTGLTDLTQREAIQAYGSRLESLQCSLKKIYRGQFLTGFPVHVKGYLVEYDDRRKSVWYTFQNIVLLTNAENCYIVEAPDAAWDSIGQSSEDLQNAGSAILEQVGTNTGVTSLTAAQASSQYQSLLERTQCFGKSIYKVSYSPRT</sequence>
<proteinExistence type="predicted"/>
<reference evidence="2 3" key="1">
    <citation type="submission" date="2018-04" db="EMBL/GenBank/DDBJ databases">
        <title>The genome of golden apple snail Pomacea canaliculata provides insight into stress tolerance and invasive adaptation.</title>
        <authorList>
            <person name="Liu C."/>
            <person name="Liu B."/>
            <person name="Ren Y."/>
            <person name="Zhang Y."/>
            <person name="Wang H."/>
            <person name="Li S."/>
            <person name="Jiang F."/>
            <person name="Yin L."/>
            <person name="Zhang G."/>
            <person name="Qian W."/>
            <person name="Fan W."/>
        </authorList>
    </citation>
    <scope>NUCLEOTIDE SEQUENCE [LARGE SCALE GENOMIC DNA]</scope>
    <source>
        <strain evidence="2">SZHN2017</strain>
        <tissue evidence="2">Muscle</tissue>
    </source>
</reference>